<protein>
    <submittedName>
        <fullName evidence="1">Uncharacterized protein</fullName>
    </submittedName>
</protein>
<comment type="caution">
    <text evidence="1">The sequence shown here is derived from an EMBL/GenBank/DDBJ whole genome shotgun (WGS) entry which is preliminary data.</text>
</comment>
<evidence type="ECO:0000313" key="2">
    <source>
        <dbReference type="Proteomes" id="UP001597187"/>
    </source>
</evidence>
<sequence length="297" mass="33453">MPSRRTVLGGVAGLLSALAGCSLLPPPPGEEPHPTRDWLYDPSRFADDWRRYRASVWTPALWDEHRRWLGTDAVDEALDRHRPYHRAFGVETRDVDWELSVGDPGDALPALRVSAAAFDRRRIERTLNTTTRERADDYRTMAMFRAPDRDRAYAVGGDYLVDCRAPTADPDETLRTCIDTQTGRLDRFTDANEHCRRLADALAEDAEFGFEVLPGPESGVLGRGWRRLFDEETTYLKGVVLFEEERPEDAGVGDRLSLAEWHGDREPDTRVDGRLGVLTAECPTETVRLDSAPVVFG</sequence>
<dbReference type="Proteomes" id="UP001597187">
    <property type="component" value="Unassembled WGS sequence"/>
</dbReference>
<proteinExistence type="predicted"/>
<gene>
    <name evidence="1" type="ORF">ACFSBT_09480</name>
</gene>
<name>A0ABD6AVA7_9EURY</name>
<evidence type="ECO:0000313" key="1">
    <source>
        <dbReference type="EMBL" id="MFD1513507.1"/>
    </source>
</evidence>
<reference evidence="1 2" key="1">
    <citation type="journal article" date="2019" name="Int. J. Syst. Evol. Microbiol.">
        <title>The Global Catalogue of Microorganisms (GCM) 10K type strain sequencing project: providing services to taxonomists for standard genome sequencing and annotation.</title>
        <authorList>
            <consortium name="The Broad Institute Genomics Platform"/>
            <consortium name="The Broad Institute Genome Sequencing Center for Infectious Disease"/>
            <person name="Wu L."/>
            <person name="Ma J."/>
        </authorList>
    </citation>
    <scope>NUCLEOTIDE SEQUENCE [LARGE SCALE GENOMIC DNA]</scope>
    <source>
        <strain evidence="1 2">CGMCC 1.12563</strain>
    </source>
</reference>
<organism evidence="1 2">
    <name type="scientific">Halomarina rubra</name>
    <dbReference type="NCBI Taxonomy" id="2071873"/>
    <lineage>
        <taxon>Archaea</taxon>
        <taxon>Methanobacteriati</taxon>
        <taxon>Methanobacteriota</taxon>
        <taxon>Stenosarchaea group</taxon>
        <taxon>Halobacteria</taxon>
        <taxon>Halobacteriales</taxon>
        <taxon>Natronomonadaceae</taxon>
        <taxon>Halomarina</taxon>
    </lineage>
</organism>
<accession>A0ABD6AVA7</accession>
<dbReference type="EMBL" id="JBHUDC010000004">
    <property type="protein sequence ID" value="MFD1513507.1"/>
    <property type="molecule type" value="Genomic_DNA"/>
</dbReference>
<dbReference type="PROSITE" id="PS51257">
    <property type="entry name" value="PROKAR_LIPOPROTEIN"/>
    <property type="match status" value="1"/>
</dbReference>
<dbReference type="RefSeq" id="WP_250873484.1">
    <property type="nucleotide sequence ID" value="NZ_JALXFV010000004.1"/>
</dbReference>
<keyword evidence="2" id="KW-1185">Reference proteome</keyword>
<dbReference type="AlphaFoldDB" id="A0ABD6AVA7"/>